<organism evidence="1 2">
    <name type="scientific">Spodoptera littoralis</name>
    <name type="common">Egyptian cotton leafworm</name>
    <dbReference type="NCBI Taxonomy" id="7109"/>
    <lineage>
        <taxon>Eukaryota</taxon>
        <taxon>Metazoa</taxon>
        <taxon>Ecdysozoa</taxon>
        <taxon>Arthropoda</taxon>
        <taxon>Hexapoda</taxon>
        <taxon>Insecta</taxon>
        <taxon>Pterygota</taxon>
        <taxon>Neoptera</taxon>
        <taxon>Endopterygota</taxon>
        <taxon>Lepidoptera</taxon>
        <taxon>Glossata</taxon>
        <taxon>Ditrysia</taxon>
        <taxon>Noctuoidea</taxon>
        <taxon>Noctuidae</taxon>
        <taxon>Amphipyrinae</taxon>
        <taxon>Spodoptera</taxon>
    </lineage>
</organism>
<proteinExistence type="predicted"/>
<keyword evidence="2" id="KW-1185">Reference proteome</keyword>
<dbReference type="AlphaFoldDB" id="A0A9P0IJA5"/>
<sequence length="86" mass="9559">MSKRIDGAVGRLMVLHSLQAVGACTRQRVRGGGGSLRVQRYRLQWCLLGAHQLPLTHTALSHSFFRNFTTILTLESASIVNLSLKR</sequence>
<accession>A0A9P0IJA5</accession>
<evidence type="ECO:0000313" key="1">
    <source>
        <dbReference type="EMBL" id="CAH1647930.1"/>
    </source>
</evidence>
<evidence type="ECO:0000313" key="2">
    <source>
        <dbReference type="Proteomes" id="UP001153321"/>
    </source>
</evidence>
<protein>
    <submittedName>
        <fullName evidence="1">Uncharacterized protein</fullName>
    </submittedName>
</protein>
<name>A0A9P0IJA5_SPOLI</name>
<dbReference type="PROSITE" id="PS51257">
    <property type="entry name" value="PROKAR_LIPOPROTEIN"/>
    <property type="match status" value="1"/>
</dbReference>
<reference evidence="1" key="1">
    <citation type="submission" date="2022-02" db="EMBL/GenBank/DDBJ databases">
        <authorList>
            <person name="King R."/>
        </authorList>
    </citation>
    <scope>NUCLEOTIDE SEQUENCE</scope>
</reference>
<dbReference type="Proteomes" id="UP001153321">
    <property type="component" value="Chromosome Z"/>
</dbReference>
<dbReference type="EMBL" id="LR824562">
    <property type="protein sequence ID" value="CAH1647930.1"/>
    <property type="molecule type" value="Genomic_DNA"/>
</dbReference>
<gene>
    <name evidence="1" type="ORF">SPLIT_LOCUS13275</name>
</gene>